<dbReference type="InterPro" id="IPR000731">
    <property type="entry name" value="SSD"/>
</dbReference>
<evidence type="ECO:0000256" key="1">
    <source>
        <dbReference type="ARBA" id="ARBA00004651"/>
    </source>
</evidence>
<feature type="transmembrane region" description="Helical" evidence="6">
    <location>
        <begin position="762"/>
        <end position="782"/>
    </location>
</feature>
<keyword evidence="2" id="KW-1003">Cell membrane</keyword>
<dbReference type="InterPro" id="IPR017841">
    <property type="entry name" value="Hopanoid_biosynth_HpnN"/>
</dbReference>
<dbReference type="NCBIfam" id="TIGR03480">
    <property type="entry name" value="HpnN"/>
    <property type="match status" value="1"/>
</dbReference>
<reference evidence="9" key="1">
    <citation type="journal article" date="2019" name="Int. J. Syst. Evol. Microbiol.">
        <title>The Global Catalogue of Microorganisms (GCM) 10K type strain sequencing project: providing services to taxonomists for standard genome sequencing and annotation.</title>
        <authorList>
            <consortium name="The Broad Institute Genomics Platform"/>
            <consortium name="The Broad Institute Genome Sequencing Center for Infectious Disease"/>
            <person name="Wu L."/>
            <person name="Ma J."/>
        </authorList>
    </citation>
    <scope>NUCLEOTIDE SEQUENCE [LARGE SCALE GENOMIC DNA]</scope>
    <source>
        <strain evidence="9">NBRC 112502</strain>
    </source>
</reference>
<feature type="transmembrane region" description="Helical" evidence="6">
    <location>
        <begin position="294"/>
        <end position="317"/>
    </location>
</feature>
<keyword evidence="5 6" id="KW-0472">Membrane</keyword>
<dbReference type="RefSeq" id="WP_284258700.1">
    <property type="nucleotide sequence ID" value="NZ_BSOS01000073.1"/>
</dbReference>
<dbReference type="PANTHER" id="PTHR33406">
    <property type="entry name" value="MEMBRANE PROTEIN MJ1562-RELATED"/>
    <property type="match status" value="1"/>
</dbReference>
<evidence type="ECO:0000256" key="3">
    <source>
        <dbReference type="ARBA" id="ARBA00022692"/>
    </source>
</evidence>
<feature type="transmembrane region" description="Helical" evidence="6">
    <location>
        <begin position="323"/>
        <end position="346"/>
    </location>
</feature>
<feature type="transmembrane region" description="Helical" evidence="6">
    <location>
        <begin position="713"/>
        <end position="729"/>
    </location>
</feature>
<feature type="transmembrane region" description="Helical" evidence="6">
    <location>
        <begin position="794"/>
        <end position="817"/>
    </location>
</feature>
<feature type="transmembrane region" description="Helical" evidence="6">
    <location>
        <begin position="449"/>
        <end position="470"/>
    </location>
</feature>
<organism evidence="8 9">
    <name type="scientific">Acidocella aquatica</name>
    <dbReference type="NCBI Taxonomy" id="1922313"/>
    <lineage>
        <taxon>Bacteria</taxon>
        <taxon>Pseudomonadati</taxon>
        <taxon>Pseudomonadota</taxon>
        <taxon>Alphaproteobacteria</taxon>
        <taxon>Acetobacterales</taxon>
        <taxon>Acidocellaceae</taxon>
        <taxon>Acidocella</taxon>
    </lineage>
</organism>
<keyword evidence="4 6" id="KW-1133">Transmembrane helix</keyword>
<gene>
    <name evidence="8" type="ORF">GCM10010909_25830</name>
</gene>
<feature type="transmembrane region" description="Helical" evidence="6">
    <location>
        <begin position="367"/>
        <end position="386"/>
    </location>
</feature>
<keyword evidence="9" id="KW-1185">Reference proteome</keyword>
<feature type="transmembrane region" description="Helical" evidence="6">
    <location>
        <begin position="736"/>
        <end position="756"/>
    </location>
</feature>
<feature type="domain" description="SSD" evidence="7">
    <location>
        <begin position="295"/>
        <end position="421"/>
    </location>
</feature>
<proteinExistence type="predicted"/>
<evidence type="ECO:0000256" key="6">
    <source>
        <dbReference type="SAM" id="Phobius"/>
    </source>
</evidence>
<feature type="transmembrane region" description="Helical" evidence="6">
    <location>
        <begin position="829"/>
        <end position="854"/>
    </location>
</feature>
<evidence type="ECO:0000256" key="4">
    <source>
        <dbReference type="ARBA" id="ARBA00022989"/>
    </source>
</evidence>
<protein>
    <recommendedName>
        <fullName evidence="7">SSD domain-containing protein</fullName>
    </recommendedName>
</protein>
<dbReference type="PANTHER" id="PTHR33406:SF13">
    <property type="entry name" value="MEMBRANE PROTEIN YDFJ"/>
    <property type="match status" value="1"/>
</dbReference>
<evidence type="ECO:0000313" key="8">
    <source>
        <dbReference type="EMBL" id="GLR67902.1"/>
    </source>
</evidence>
<sequence length="865" mass="90282">MRPIVTIVSAARRRAWLTIIASVMLAGAGLAYAAQHLRIDTDTDNLFARSLPWRQADIRESQNFPQFDRLIVAVVRAATPEEAKETAAALNAALAADKTNFNDSSYPAGDDFYSREGLLLLPPDQLAKLLTSIVAAQPFLGQLAADPSARGLLNGLALIAQGVQAGANLTPYDGALKSVQRNLQAAAAGKPVPLSWQSLIGGNIGNGDGEFVLAHPVLDQGTLQPGGVATAALMRIAATLPDVRAGRATVDYTGQIPLSDEEFASLTQGLLTGGIISVLLIALWLFLAVRSWRLIVPILLTLVLGLALTISFAAVFIGVLNLISVAFAILFIGLAVDFAIQFCVRLRDVNLVSSELSDAIPRTAREAGGQIALAAVATSCGFFAFAPTSFIGVAELGIIAGAGMLIALLCTITFLPALLRVFSPRTNKMQLGLPYGEQMDGFLQKRRRGVLMVFAVLGLAGAGAAATIGFDANPLNTKDPNTESMRTLSTLLANPATNPFYADALTPNLAAARALGAKLAALPQVAGVISGATFVPEDQDQKLAMLAQARNILAPTLLAAATPPATPVGAADIRAALVKTQQAIAGVAPQLPKDSPLLALAATMVKLEGCSDAQLMAMNAALTRFLPGELAQLTASLNAAPITVQSLPKSVAADWFLPNGQVRVEALPDGAAQTTAGLRQFTKAVLAIAPDAGGPAISTIATAQTILNSFREAALLAFLAIMVILLLVFRNLRGPLLVLATLGMSILLTALFAKIIGLSINYANIIALPLLLGVGVSFNVYFVMNFRMGMRKFLSSATAHAVLFSALTTGTAFGTLAASHDRGTASMGVLLLISLLAVLIATSFFLPALLYTVVNALENARKKKS</sequence>
<evidence type="ECO:0000259" key="7">
    <source>
        <dbReference type="PROSITE" id="PS50156"/>
    </source>
</evidence>
<dbReference type="Proteomes" id="UP001156641">
    <property type="component" value="Unassembled WGS sequence"/>
</dbReference>
<name>A0ABQ6A9E8_9PROT</name>
<dbReference type="Pfam" id="PF03176">
    <property type="entry name" value="MMPL"/>
    <property type="match status" value="2"/>
</dbReference>
<feature type="transmembrane region" description="Helical" evidence="6">
    <location>
        <begin position="398"/>
        <end position="419"/>
    </location>
</feature>
<dbReference type="SUPFAM" id="SSF82866">
    <property type="entry name" value="Multidrug efflux transporter AcrB transmembrane domain"/>
    <property type="match status" value="2"/>
</dbReference>
<accession>A0ABQ6A9E8</accession>
<feature type="transmembrane region" description="Helical" evidence="6">
    <location>
        <begin position="269"/>
        <end position="287"/>
    </location>
</feature>
<dbReference type="PROSITE" id="PS50156">
    <property type="entry name" value="SSD"/>
    <property type="match status" value="1"/>
</dbReference>
<comment type="caution">
    <text evidence="8">The sequence shown here is derived from an EMBL/GenBank/DDBJ whole genome shotgun (WGS) entry which is preliminary data.</text>
</comment>
<keyword evidence="3 6" id="KW-0812">Transmembrane</keyword>
<evidence type="ECO:0000313" key="9">
    <source>
        <dbReference type="Proteomes" id="UP001156641"/>
    </source>
</evidence>
<dbReference type="EMBL" id="BSOS01000073">
    <property type="protein sequence ID" value="GLR67902.1"/>
    <property type="molecule type" value="Genomic_DNA"/>
</dbReference>
<dbReference type="Gene3D" id="1.20.1640.10">
    <property type="entry name" value="Multidrug efflux transporter AcrB transmembrane domain"/>
    <property type="match status" value="2"/>
</dbReference>
<comment type="subcellular location">
    <subcellularLocation>
        <location evidence="1">Cell membrane</location>
        <topology evidence="1">Multi-pass membrane protein</topology>
    </subcellularLocation>
</comment>
<dbReference type="InterPro" id="IPR050545">
    <property type="entry name" value="Mycobact_MmpL"/>
</dbReference>
<evidence type="ECO:0000256" key="2">
    <source>
        <dbReference type="ARBA" id="ARBA00022475"/>
    </source>
</evidence>
<evidence type="ECO:0000256" key="5">
    <source>
        <dbReference type="ARBA" id="ARBA00023136"/>
    </source>
</evidence>
<dbReference type="InterPro" id="IPR004869">
    <property type="entry name" value="MMPL_dom"/>
</dbReference>